<feature type="transmembrane region" description="Helical" evidence="7">
    <location>
        <begin position="143"/>
        <end position="173"/>
    </location>
</feature>
<dbReference type="EMBL" id="CP009654">
    <property type="protein sequence ID" value="APC96664.1"/>
    <property type="molecule type" value="Genomic_DNA"/>
</dbReference>
<evidence type="ECO:0000256" key="6">
    <source>
        <dbReference type="ARBA" id="ARBA00023136"/>
    </source>
</evidence>
<dbReference type="KEGG" id="frc:KX01_120"/>
<reference evidence="9" key="1">
    <citation type="submission" date="2014-10" db="EMBL/GenBank/DDBJ databases">
        <authorList>
            <person name="Kuske C.R."/>
            <person name="Challacombe J.F."/>
            <person name="Daligault H.E."/>
            <person name="Davenport K.W."/>
            <person name="Johnson S.L."/>
            <person name="Siddaramappa S."/>
            <person name="Petersen J.M."/>
        </authorList>
    </citation>
    <scope>NUCLEOTIDE SEQUENCE [LARGE SCALE GENOMIC DNA]</scope>
    <source>
        <strain evidence="9">CA97-1460</strain>
    </source>
</reference>
<accession>A0A1J0KS88</accession>
<sequence>MIYLLQKIYSIFFSALYKVNSAIILFFQIVFGKVHLRDTILQIKKIGINSSIIIVTSGIFIGLVLSLQGYYTLSKFGAHSLLGVMVALSVLRELGPVVTAMLFAGRACSSITSEIGLMKATDQIDSLKVMNVNPINFILSTRFWACIVSVPILTLFFCSVSILAGYILSSSILGIGYGEFWSNIQASVSLSDITNGMIKSIVFSIIISWIALYQGYYSIPNSNGIAAATTRTVVYCCMSILGADLILTSIMFGGV</sequence>
<feature type="transmembrane region" description="Helical" evidence="7">
    <location>
        <begin position="233"/>
        <end position="252"/>
    </location>
</feature>
<keyword evidence="7" id="KW-0997">Cell inner membrane</keyword>
<keyword evidence="4 7" id="KW-0812">Transmembrane</keyword>
<dbReference type="GO" id="GO:0043190">
    <property type="term" value="C:ATP-binding cassette (ABC) transporter complex"/>
    <property type="evidence" value="ECO:0007669"/>
    <property type="project" value="InterPro"/>
</dbReference>
<evidence type="ECO:0000256" key="5">
    <source>
        <dbReference type="ARBA" id="ARBA00022989"/>
    </source>
</evidence>
<dbReference type="Proteomes" id="UP000182521">
    <property type="component" value="Chromosome"/>
</dbReference>
<evidence type="ECO:0000313" key="9">
    <source>
        <dbReference type="Proteomes" id="UP000182521"/>
    </source>
</evidence>
<keyword evidence="6 7" id="KW-0472">Membrane</keyword>
<evidence type="ECO:0000256" key="3">
    <source>
        <dbReference type="ARBA" id="ARBA00022448"/>
    </source>
</evidence>
<evidence type="ECO:0000256" key="7">
    <source>
        <dbReference type="RuleBase" id="RU362044"/>
    </source>
</evidence>
<evidence type="ECO:0000256" key="2">
    <source>
        <dbReference type="ARBA" id="ARBA00007556"/>
    </source>
</evidence>
<dbReference type="STRING" id="1542390.KX01_120"/>
<comment type="subcellular location">
    <subcellularLocation>
        <location evidence="7">Cell inner membrane</location>
        <topology evidence="7">Multi-pass membrane protein</topology>
    </subcellularLocation>
    <subcellularLocation>
        <location evidence="1">Membrane</location>
        <topology evidence="1">Multi-pass membrane protein</topology>
    </subcellularLocation>
</comment>
<dbReference type="InterPro" id="IPR030802">
    <property type="entry name" value="Permease_MalE"/>
</dbReference>
<feature type="transmembrane region" description="Helical" evidence="7">
    <location>
        <begin position="83"/>
        <end position="104"/>
    </location>
</feature>
<proteinExistence type="inferred from homology"/>
<comment type="similarity">
    <text evidence="2 7">Belongs to the MlaE permease family.</text>
</comment>
<name>A0A1J0KS88_9GAMM</name>
<feature type="transmembrane region" description="Helical" evidence="7">
    <location>
        <begin position="193"/>
        <end position="212"/>
    </location>
</feature>
<feature type="transmembrane region" description="Helical" evidence="7">
    <location>
        <begin position="12"/>
        <end position="31"/>
    </location>
</feature>
<dbReference type="PANTHER" id="PTHR30188:SF4">
    <property type="entry name" value="PROTEIN TRIGALACTOSYLDIACYLGLYCEROL 1, CHLOROPLASTIC"/>
    <property type="match status" value="1"/>
</dbReference>
<evidence type="ECO:0000256" key="1">
    <source>
        <dbReference type="ARBA" id="ARBA00004141"/>
    </source>
</evidence>
<feature type="transmembrane region" description="Helical" evidence="7">
    <location>
        <begin position="52"/>
        <end position="71"/>
    </location>
</feature>
<keyword evidence="3" id="KW-0813">Transport</keyword>
<dbReference type="PANTHER" id="PTHR30188">
    <property type="entry name" value="ABC TRANSPORTER PERMEASE PROTEIN-RELATED"/>
    <property type="match status" value="1"/>
</dbReference>
<dbReference type="RefSeq" id="WP_071663149.1">
    <property type="nucleotide sequence ID" value="NZ_CP009654.1"/>
</dbReference>
<evidence type="ECO:0000313" key="8">
    <source>
        <dbReference type="EMBL" id="APC96664.1"/>
    </source>
</evidence>
<gene>
    <name evidence="8" type="ORF">KX01_120</name>
</gene>
<evidence type="ECO:0000256" key="4">
    <source>
        <dbReference type="ARBA" id="ARBA00022692"/>
    </source>
</evidence>
<dbReference type="AlphaFoldDB" id="A0A1J0KS88"/>
<dbReference type="GO" id="GO:0005548">
    <property type="term" value="F:phospholipid transporter activity"/>
    <property type="evidence" value="ECO:0007669"/>
    <property type="project" value="TreeGrafter"/>
</dbReference>
<dbReference type="InterPro" id="IPR003453">
    <property type="entry name" value="ABC_MlaE_roteobac"/>
</dbReference>
<keyword evidence="7" id="KW-1003">Cell membrane</keyword>
<keyword evidence="9" id="KW-1185">Reference proteome</keyword>
<dbReference type="Pfam" id="PF02405">
    <property type="entry name" value="MlaE"/>
    <property type="match status" value="1"/>
</dbReference>
<organism evidence="8 9">
    <name type="scientific">Francisella frigiditurris</name>
    <dbReference type="NCBI Taxonomy" id="1542390"/>
    <lineage>
        <taxon>Bacteria</taxon>
        <taxon>Pseudomonadati</taxon>
        <taxon>Pseudomonadota</taxon>
        <taxon>Gammaproteobacteria</taxon>
        <taxon>Thiotrichales</taxon>
        <taxon>Francisellaceae</taxon>
        <taxon>Francisella</taxon>
    </lineage>
</organism>
<dbReference type="NCBIfam" id="TIGR00056">
    <property type="entry name" value="MlaE family lipid ABC transporter permease subunit"/>
    <property type="match status" value="1"/>
</dbReference>
<protein>
    <submittedName>
        <fullName evidence="8">ABC transport permease subunit</fullName>
    </submittedName>
</protein>
<keyword evidence="5 7" id="KW-1133">Transmembrane helix</keyword>